<dbReference type="InterPro" id="IPR001155">
    <property type="entry name" value="OxRdtase_FMN_N"/>
</dbReference>
<dbReference type="InterPro" id="IPR045247">
    <property type="entry name" value="Oye-like"/>
</dbReference>
<dbReference type="GO" id="GO:0016491">
    <property type="term" value="F:oxidoreductase activity"/>
    <property type="evidence" value="ECO:0007669"/>
    <property type="project" value="InterPro"/>
</dbReference>
<dbReference type="EMBL" id="AYKG01000035">
    <property type="protein sequence ID" value="ROO26416.1"/>
    <property type="molecule type" value="Genomic_DNA"/>
</dbReference>
<comment type="caution">
    <text evidence="2">The sequence shown here is derived from an EMBL/GenBank/DDBJ whole genome shotgun (WGS) entry which is preliminary data.</text>
</comment>
<evidence type="ECO:0000313" key="3">
    <source>
        <dbReference type="Proteomes" id="UP000285310"/>
    </source>
</evidence>
<protein>
    <submittedName>
        <fullName evidence="2">NADH:flavin oxidoreductase</fullName>
    </submittedName>
</protein>
<dbReference type="PANTHER" id="PTHR22893">
    <property type="entry name" value="NADH OXIDOREDUCTASE-RELATED"/>
    <property type="match status" value="1"/>
</dbReference>
<organism evidence="2 3">
    <name type="scientific">Salinisphaera japonica YTM-1</name>
    <dbReference type="NCBI Taxonomy" id="1209778"/>
    <lineage>
        <taxon>Bacteria</taxon>
        <taxon>Pseudomonadati</taxon>
        <taxon>Pseudomonadota</taxon>
        <taxon>Gammaproteobacteria</taxon>
        <taxon>Salinisphaerales</taxon>
        <taxon>Salinisphaeraceae</taxon>
        <taxon>Salinisphaera</taxon>
    </lineage>
</organism>
<dbReference type="SUPFAM" id="SSF51395">
    <property type="entry name" value="FMN-linked oxidoreductases"/>
    <property type="match status" value="1"/>
</dbReference>
<dbReference type="PANTHER" id="PTHR22893:SF91">
    <property type="entry name" value="NADPH DEHYDROGENASE 2-RELATED"/>
    <property type="match status" value="1"/>
</dbReference>
<dbReference type="AlphaFoldDB" id="A0A423PLD8"/>
<dbReference type="RefSeq" id="WP_123658751.1">
    <property type="nucleotide sequence ID" value="NZ_AYKG01000035.1"/>
</dbReference>
<dbReference type="OrthoDB" id="8523426at2"/>
<sequence length="388" mass="41183">MADINDTGAKRFAHLFSPVRIDSLELANRAVVAPMTRTSAGQDGVATDQMASYYARYARGGFGLIITEGTFTDTRYSQGYFQQPGIATEAQAAAWQPVVDAVHAEGGVIVAQLMHAGAQSQYNAYADENAAPIARAPYGRTATIYHGNNEPYNTPKAMSETDIIEMIDGFVASAKNAMQVGFDGIELHAANGYLLDEFITDYFNTRDDDYGGALGNRLRVIREVITAVRDAVGTDFCVGIRLSQIKVTDTDHRWASAEDAATIFSTVAAAGVSYIHVTGAGATEPAFSDNGPSLAELASEHGGVAVITNSALHDVQAAEAQLAEGGAHLVAIGRGALVNADWPARMANGQDQTEFDKDMLQPLATLDNQAGWEAGRTDIFEPLPKSGG</sequence>
<keyword evidence="3" id="KW-1185">Reference proteome</keyword>
<evidence type="ECO:0000313" key="2">
    <source>
        <dbReference type="EMBL" id="ROO26416.1"/>
    </source>
</evidence>
<dbReference type="Pfam" id="PF00724">
    <property type="entry name" value="Oxidored_FMN"/>
    <property type="match status" value="1"/>
</dbReference>
<dbReference type="Proteomes" id="UP000285310">
    <property type="component" value="Unassembled WGS sequence"/>
</dbReference>
<dbReference type="CDD" id="cd02803">
    <property type="entry name" value="OYE_like_FMN_family"/>
    <property type="match status" value="1"/>
</dbReference>
<proteinExistence type="predicted"/>
<evidence type="ECO:0000259" key="1">
    <source>
        <dbReference type="Pfam" id="PF00724"/>
    </source>
</evidence>
<dbReference type="Gene3D" id="3.20.20.70">
    <property type="entry name" value="Aldolase class I"/>
    <property type="match status" value="1"/>
</dbReference>
<name>A0A423PLD8_9GAMM</name>
<dbReference type="InterPro" id="IPR013785">
    <property type="entry name" value="Aldolase_TIM"/>
</dbReference>
<gene>
    <name evidence="2" type="ORF">SAJA_11340</name>
</gene>
<feature type="domain" description="NADH:flavin oxidoreductase/NADH oxidase N-terminal" evidence="1">
    <location>
        <begin position="15"/>
        <end position="350"/>
    </location>
</feature>
<accession>A0A423PLD8</accession>
<reference evidence="2 3" key="1">
    <citation type="submission" date="2013-10" db="EMBL/GenBank/DDBJ databases">
        <title>Salinisphaera japonica YTM-1 Genome Sequencing.</title>
        <authorList>
            <person name="Lai Q."/>
            <person name="Li C."/>
            <person name="Shao Z."/>
        </authorList>
    </citation>
    <scope>NUCLEOTIDE SEQUENCE [LARGE SCALE GENOMIC DNA]</scope>
    <source>
        <strain evidence="2 3">YTM-1</strain>
    </source>
</reference>
<dbReference type="InParanoid" id="A0A423PLD8"/>
<dbReference type="GO" id="GO:0010181">
    <property type="term" value="F:FMN binding"/>
    <property type="evidence" value="ECO:0007669"/>
    <property type="project" value="InterPro"/>
</dbReference>